<reference evidence="1" key="1">
    <citation type="submission" date="2020-07" db="EMBL/GenBank/DDBJ databases">
        <title>Multicomponent nature underlies the extraordinary mechanical properties of spider dragline silk.</title>
        <authorList>
            <person name="Kono N."/>
            <person name="Nakamura H."/>
            <person name="Mori M."/>
            <person name="Yoshida Y."/>
            <person name="Ohtoshi R."/>
            <person name="Malay A.D."/>
            <person name="Moran D.A.P."/>
            <person name="Tomita M."/>
            <person name="Numata K."/>
            <person name="Arakawa K."/>
        </authorList>
    </citation>
    <scope>NUCLEOTIDE SEQUENCE</scope>
</reference>
<keyword evidence="1" id="KW-0378">Hydrolase</keyword>
<evidence type="ECO:0000313" key="1">
    <source>
        <dbReference type="EMBL" id="GFR24835.1"/>
    </source>
</evidence>
<evidence type="ECO:0000313" key="2">
    <source>
        <dbReference type="Proteomes" id="UP000887116"/>
    </source>
</evidence>
<dbReference type="GO" id="GO:0004386">
    <property type="term" value="F:helicase activity"/>
    <property type="evidence" value="ECO:0007669"/>
    <property type="project" value="UniProtKB-KW"/>
</dbReference>
<dbReference type="EMBL" id="BMAO01028451">
    <property type="protein sequence ID" value="GFR24835.1"/>
    <property type="molecule type" value="Genomic_DNA"/>
</dbReference>
<sequence length="297" mass="34884">MDTTVSLMYVNQMSLLLLFNQKKGTKSRKRFTSSIRYKLVRKAVRKFTQSYPEVHRDAVRKYTQSHPEVHTDAVWKYTQSHPEVHRDAVRKYTQSHLEVIREAVRKYTQRHPEVNRKTVKKYVSKNPHVARTKSNNYKEKVSEIRLLPWTSKHLSAFKCKPNVDHSMDEIVNLGPRLRCSRCRALKWKDETQGMCCSGGKVKLPNLEPYPEPLYSLLTHQDPLSEHFLSTIHDHREKDIRCGIYPGIKSELISPLQKSLHEHNKYIMDFKAAIDSVTKDQKEFEVVINAERKPFWGT</sequence>
<keyword evidence="2" id="KW-1185">Reference proteome</keyword>
<accession>A0A8X6LWQ7</accession>
<comment type="caution">
    <text evidence="1">The sequence shown here is derived from an EMBL/GenBank/DDBJ whole genome shotgun (WGS) entry which is preliminary data.</text>
</comment>
<keyword evidence="1" id="KW-0067">ATP-binding</keyword>
<dbReference type="OrthoDB" id="10051381at2759"/>
<keyword evidence="1" id="KW-0347">Helicase</keyword>
<organism evidence="1 2">
    <name type="scientific">Trichonephila clavata</name>
    <name type="common">Joro spider</name>
    <name type="synonym">Nephila clavata</name>
    <dbReference type="NCBI Taxonomy" id="2740835"/>
    <lineage>
        <taxon>Eukaryota</taxon>
        <taxon>Metazoa</taxon>
        <taxon>Ecdysozoa</taxon>
        <taxon>Arthropoda</taxon>
        <taxon>Chelicerata</taxon>
        <taxon>Arachnida</taxon>
        <taxon>Araneae</taxon>
        <taxon>Araneomorphae</taxon>
        <taxon>Entelegynae</taxon>
        <taxon>Araneoidea</taxon>
        <taxon>Nephilidae</taxon>
        <taxon>Trichonephila</taxon>
    </lineage>
</organism>
<name>A0A8X6LWQ7_TRICU</name>
<dbReference type="Proteomes" id="UP000887116">
    <property type="component" value="Unassembled WGS sequence"/>
</dbReference>
<gene>
    <name evidence="1" type="primary">LOC103519163</name>
    <name evidence="1" type="ORF">TNCT_627431</name>
</gene>
<dbReference type="AlphaFoldDB" id="A0A8X6LWQ7"/>
<keyword evidence="1" id="KW-0547">Nucleotide-binding</keyword>
<protein>
    <submittedName>
        <fullName evidence="1">ATP-dependent DNA helicase</fullName>
    </submittedName>
</protein>
<proteinExistence type="predicted"/>